<dbReference type="InterPro" id="IPR003598">
    <property type="entry name" value="Ig_sub2"/>
</dbReference>
<organism evidence="7 8">
    <name type="scientific">Hucho hucho</name>
    <name type="common">huchen</name>
    <dbReference type="NCBI Taxonomy" id="62062"/>
    <lineage>
        <taxon>Eukaryota</taxon>
        <taxon>Metazoa</taxon>
        <taxon>Chordata</taxon>
        <taxon>Craniata</taxon>
        <taxon>Vertebrata</taxon>
        <taxon>Euteleostomi</taxon>
        <taxon>Actinopterygii</taxon>
        <taxon>Neopterygii</taxon>
        <taxon>Teleostei</taxon>
        <taxon>Protacanthopterygii</taxon>
        <taxon>Salmoniformes</taxon>
        <taxon>Salmonidae</taxon>
        <taxon>Salmoninae</taxon>
        <taxon>Hucho</taxon>
    </lineage>
</organism>
<feature type="region of interest" description="Disordered" evidence="5">
    <location>
        <begin position="132"/>
        <end position="183"/>
    </location>
</feature>
<feature type="compositionally biased region" description="Polar residues" evidence="5">
    <location>
        <begin position="132"/>
        <end position="155"/>
    </location>
</feature>
<feature type="region of interest" description="Disordered" evidence="5">
    <location>
        <begin position="196"/>
        <end position="221"/>
    </location>
</feature>
<dbReference type="Pfam" id="PF13927">
    <property type="entry name" value="Ig_3"/>
    <property type="match status" value="1"/>
</dbReference>
<dbReference type="Gene3D" id="2.60.40.10">
    <property type="entry name" value="Immunoglobulins"/>
    <property type="match status" value="2"/>
</dbReference>
<dbReference type="InterPro" id="IPR052385">
    <property type="entry name" value="Obscurin/Obscurin-like_Reg"/>
</dbReference>
<dbReference type="Ensembl" id="ENSHHUT00000053737.1">
    <property type="protein sequence ID" value="ENSHHUP00000051909.1"/>
    <property type="gene ID" value="ENSHHUG00000031235.1"/>
</dbReference>
<reference evidence="8" key="1">
    <citation type="submission" date="2018-06" db="EMBL/GenBank/DDBJ databases">
        <title>Genome assembly of Danube salmon.</title>
        <authorList>
            <person name="Macqueen D.J."/>
            <person name="Gundappa M.K."/>
        </authorList>
    </citation>
    <scope>NUCLEOTIDE SEQUENCE [LARGE SCALE GENOMIC DNA]</scope>
</reference>
<keyword evidence="8" id="KW-1185">Reference proteome</keyword>
<accession>A0A4W5NS96</accession>
<dbReference type="InterPro" id="IPR013783">
    <property type="entry name" value="Ig-like_fold"/>
</dbReference>
<dbReference type="InterPro" id="IPR036179">
    <property type="entry name" value="Ig-like_dom_sf"/>
</dbReference>
<dbReference type="STRING" id="62062.ENSHHUP00000051909"/>
<reference evidence="7" key="3">
    <citation type="submission" date="2025-09" db="UniProtKB">
        <authorList>
            <consortium name="Ensembl"/>
        </authorList>
    </citation>
    <scope>IDENTIFICATION</scope>
</reference>
<reference evidence="7" key="2">
    <citation type="submission" date="2025-08" db="UniProtKB">
        <authorList>
            <consortium name="Ensembl"/>
        </authorList>
    </citation>
    <scope>IDENTIFICATION</scope>
</reference>
<dbReference type="AlphaFoldDB" id="A0A4W5NS96"/>
<keyword evidence="3" id="KW-0597">Phosphoprotein</keyword>
<dbReference type="InterPro" id="IPR007110">
    <property type="entry name" value="Ig-like_dom"/>
</dbReference>
<sequence>MKWSSPFSFPHLGFTTTNNCSSSGLPPNFKEQLRNMEVEEGKTVTLHCELSKPAASVEWKRGAVLLKNVDKCQIRKKDLMVELKIIDANLEDSGDGICTLVIINMSAIDTGVYTCEVVNKFGVTSYNGNITVGQPQKPPSSTQGPAAPAQPSTPSVHPVLASVGPLQPAQSSTSGKETMGSVESEGISLWQAYNLTEEDPRMTLQERRRASLISASSSKSS</sequence>
<proteinExistence type="predicted"/>
<dbReference type="SMART" id="SM00408">
    <property type="entry name" value="IGc2"/>
    <property type="match status" value="1"/>
</dbReference>
<feature type="compositionally biased region" description="Basic and acidic residues" evidence="5">
    <location>
        <begin position="198"/>
        <end position="209"/>
    </location>
</feature>
<feature type="compositionally biased region" description="Low complexity" evidence="5">
    <location>
        <begin position="211"/>
        <end position="221"/>
    </location>
</feature>
<evidence type="ECO:0000256" key="2">
    <source>
        <dbReference type="ARBA" id="ARBA00022490"/>
    </source>
</evidence>
<evidence type="ECO:0000256" key="5">
    <source>
        <dbReference type="SAM" id="MobiDB-lite"/>
    </source>
</evidence>
<dbReference type="GeneTree" id="ENSGT00940000177273"/>
<dbReference type="PANTHER" id="PTHR35971">
    <property type="entry name" value="SI:DKEY-31G6.6"/>
    <property type="match status" value="1"/>
</dbReference>
<keyword evidence="4" id="KW-1015">Disulfide bond</keyword>
<evidence type="ECO:0000313" key="8">
    <source>
        <dbReference type="Proteomes" id="UP000314982"/>
    </source>
</evidence>
<evidence type="ECO:0000256" key="3">
    <source>
        <dbReference type="ARBA" id="ARBA00022553"/>
    </source>
</evidence>
<evidence type="ECO:0000313" key="7">
    <source>
        <dbReference type="Ensembl" id="ENSHHUP00000051909.1"/>
    </source>
</evidence>
<dbReference type="Proteomes" id="UP000314982">
    <property type="component" value="Unassembled WGS sequence"/>
</dbReference>
<evidence type="ECO:0000259" key="6">
    <source>
        <dbReference type="PROSITE" id="PS50835"/>
    </source>
</evidence>
<name>A0A4W5NS96_9TELE</name>
<evidence type="ECO:0000256" key="1">
    <source>
        <dbReference type="ARBA" id="ARBA00004496"/>
    </source>
</evidence>
<feature type="domain" description="Ig-like" evidence="6">
    <location>
        <begin position="27"/>
        <end position="131"/>
    </location>
</feature>
<dbReference type="PANTHER" id="PTHR35971:SF5">
    <property type="entry name" value="OBSCURIN LIKE CYTOSKELETAL ADAPTOR 1"/>
    <property type="match status" value="1"/>
</dbReference>
<evidence type="ECO:0000256" key="4">
    <source>
        <dbReference type="ARBA" id="ARBA00023157"/>
    </source>
</evidence>
<dbReference type="PROSITE" id="PS50835">
    <property type="entry name" value="IG_LIKE"/>
    <property type="match status" value="1"/>
</dbReference>
<dbReference type="InterPro" id="IPR003599">
    <property type="entry name" value="Ig_sub"/>
</dbReference>
<dbReference type="SMART" id="SM00409">
    <property type="entry name" value="IG"/>
    <property type="match status" value="1"/>
</dbReference>
<keyword evidence="2" id="KW-0963">Cytoplasm</keyword>
<dbReference type="GO" id="GO:0005737">
    <property type="term" value="C:cytoplasm"/>
    <property type="evidence" value="ECO:0007669"/>
    <property type="project" value="UniProtKB-SubCell"/>
</dbReference>
<protein>
    <recommendedName>
        <fullName evidence="6">Ig-like domain-containing protein</fullName>
    </recommendedName>
</protein>
<dbReference type="SUPFAM" id="SSF48726">
    <property type="entry name" value="Immunoglobulin"/>
    <property type="match status" value="1"/>
</dbReference>
<comment type="subcellular location">
    <subcellularLocation>
        <location evidence="1">Cytoplasm</location>
    </subcellularLocation>
</comment>